<dbReference type="Proteomes" id="UP000240258">
    <property type="component" value="Chromosome"/>
</dbReference>
<organism evidence="1 2">
    <name type="scientific">Fusobacterium mortiferum ATCC 9817</name>
    <dbReference type="NCBI Taxonomy" id="469616"/>
    <lineage>
        <taxon>Bacteria</taxon>
        <taxon>Fusobacteriati</taxon>
        <taxon>Fusobacteriota</taxon>
        <taxon>Fusobacteriia</taxon>
        <taxon>Fusobacteriales</taxon>
        <taxon>Fusobacteriaceae</taxon>
        <taxon>Fusobacterium</taxon>
    </lineage>
</organism>
<accession>A0ABN5J8D6</accession>
<gene>
    <name evidence="1" type="ORF">C4N19_06570</name>
</gene>
<dbReference type="RefSeq" id="WP_005884266.1">
    <property type="nucleotide sequence ID" value="NZ_CP028102.1"/>
</dbReference>
<proteinExistence type="predicted"/>
<evidence type="ECO:0000313" key="2">
    <source>
        <dbReference type="Proteomes" id="UP000240258"/>
    </source>
</evidence>
<protein>
    <recommendedName>
        <fullName evidence="3">CDI immunity protein domain-containing protein</fullName>
    </recommendedName>
</protein>
<name>A0ABN5J8D6_FUSMR</name>
<evidence type="ECO:0000313" key="1">
    <source>
        <dbReference type="EMBL" id="AVQ18772.1"/>
    </source>
</evidence>
<keyword evidence="2" id="KW-1185">Reference proteome</keyword>
<reference evidence="2" key="1">
    <citation type="journal article" date="2018" name="MSphere">
        <title>Fusobacterium Genomics Using MinION and Illumina Sequencing Enables Genome Completion and Correction.</title>
        <authorList>
            <person name="Todd S.M."/>
            <person name="Settlage R.E."/>
            <person name="Lahmers K.K."/>
            <person name="Slade D.J."/>
        </authorList>
    </citation>
    <scope>NUCLEOTIDE SEQUENCE [LARGE SCALE GENOMIC DNA]</scope>
    <source>
        <strain evidence="2">ATCC 9817</strain>
    </source>
</reference>
<sequence>MRKIKLKDYENISYFVCAVSRFKDVKYIPSDMVEDIKEYKEMGYTIYGTIPEEVFDETFIERDIQSTFETQAEDEGYEDMNDFIDYDGEEFKKVKDAVREFIKSLGSTNLRYCCDENTIIEVE</sequence>
<dbReference type="GeneID" id="62763182"/>
<evidence type="ECO:0008006" key="3">
    <source>
        <dbReference type="Google" id="ProtNLM"/>
    </source>
</evidence>
<dbReference type="EMBL" id="CP028102">
    <property type="protein sequence ID" value="AVQ18772.1"/>
    <property type="molecule type" value="Genomic_DNA"/>
</dbReference>